<organism evidence="1">
    <name type="scientific">Desulfobacca acetoxidans</name>
    <dbReference type="NCBI Taxonomy" id="60893"/>
    <lineage>
        <taxon>Bacteria</taxon>
        <taxon>Pseudomonadati</taxon>
        <taxon>Thermodesulfobacteriota</taxon>
        <taxon>Desulfobaccia</taxon>
        <taxon>Desulfobaccales</taxon>
        <taxon>Desulfobaccaceae</taxon>
        <taxon>Desulfobacca</taxon>
    </lineage>
</organism>
<dbReference type="AlphaFoldDB" id="A0A7C3WI05"/>
<sequence>MEEITAQQFAERVRPIVNEILEGFNQKGVTPKEAGMVILALTHRLMTVLAENPEEQRSFILQVVNLINNYLAGGLSED</sequence>
<evidence type="ECO:0000313" key="1">
    <source>
        <dbReference type="EMBL" id="HGB13851.1"/>
    </source>
</evidence>
<accession>A0A7C3WI05</accession>
<reference evidence="1" key="1">
    <citation type="journal article" date="2020" name="mSystems">
        <title>Genome- and Community-Level Interaction Insights into Carbon Utilization and Element Cycling Functions of Hydrothermarchaeota in Hydrothermal Sediment.</title>
        <authorList>
            <person name="Zhou Z."/>
            <person name="Liu Y."/>
            <person name="Xu W."/>
            <person name="Pan J."/>
            <person name="Luo Z.H."/>
            <person name="Li M."/>
        </authorList>
    </citation>
    <scope>NUCLEOTIDE SEQUENCE [LARGE SCALE GENOMIC DNA]</scope>
    <source>
        <strain evidence="1">SpSt-776</strain>
    </source>
</reference>
<gene>
    <name evidence="1" type="ORF">ENV62_01235</name>
</gene>
<name>A0A7C3WI05_9BACT</name>
<proteinExistence type="predicted"/>
<protein>
    <submittedName>
        <fullName evidence="1">Uncharacterized protein</fullName>
    </submittedName>
</protein>
<comment type="caution">
    <text evidence="1">The sequence shown here is derived from an EMBL/GenBank/DDBJ whole genome shotgun (WGS) entry which is preliminary data.</text>
</comment>
<dbReference type="EMBL" id="DTHB01000016">
    <property type="protein sequence ID" value="HGB13851.1"/>
    <property type="molecule type" value="Genomic_DNA"/>
</dbReference>